<dbReference type="PROSITE" id="PS51257">
    <property type="entry name" value="PROKAR_LIPOPROTEIN"/>
    <property type="match status" value="1"/>
</dbReference>
<evidence type="ECO:0000256" key="4">
    <source>
        <dbReference type="RuleBase" id="RU003512"/>
    </source>
</evidence>
<name>A0AA43ZSP5_9LACT</name>
<dbReference type="Pfam" id="PF01297">
    <property type="entry name" value="ZnuA"/>
    <property type="match status" value="1"/>
</dbReference>
<evidence type="ECO:0000256" key="3">
    <source>
        <dbReference type="ARBA" id="ARBA00022729"/>
    </source>
</evidence>
<dbReference type="InterPro" id="IPR006128">
    <property type="entry name" value="Lipoprotein_PsaA-like"/>
</dbReference>
<evidence type="ECO:0000313" key="7">
    <source>
        <dbReference type="Proteomes" id="UP001171751"/>
    </source>
</evidence>
<dbReference type="InterPro" id="IPR006127">
    <property type="entry name" value="ZnuA-like"/>
</dbReference>
<dbReference type="InterPro" id="IPR006129">
    <property type="entry name" value="AdhesinB"/>
</dbReference>
<protein>
    <submittedName>
        <fullName evidence="6">Zinc ABC transporter substrate-binding protein</fullName>
    </submittedName>
</protein>
<dbReference type="InterPro" id="IPR050492">
    <property type="entry name" value="Bact_metal-bind_prot9"/>
</dbReference>
<dbReference type="PANTHER" id="PTHR42953:SF3">
    <property type="entry name" value="HIGH-AFFINITY ZINC UPTAKE SYSTEM PROTEIN ZNUA"/>
    <property type="match status" value="1"/>
</dbReference>
<dbReference type="AlphaFoldDB" id="A0AA43ZSP5"/>
<comment type="similarity">
    <text evidence="1 4">Belongs to the bacterial solute-binding protein 9 family.</text>
</comment>
<evidence type="ECO:0000256" key="1">
    <source>
        <dbReference type="ARBA" id="ARBA00011028"/>
    </source>
</evidence>
<organism evidence="6 7">
    <name type="scientific">Atopococcus tabaci</name>
    <dbReference type="NCBI Taxonomy" id="269774"/>
    <lineage>
        <taxon>Bacteria</taxon>
        <taxon>Bacillati</taxon>
        <taxon>Bacillota</taxon>
        <taxon>Bacilli</taxon>
        <taxon>Lactobacillales</taxon>
        <taxon>Carnobacteriaceae</taxon>
        <taxon>Atopococcus</taxon>
    </lineage>
</organism>
<dbReference type="Proteomes" id="UP001171751">
    <property type="component" value="Unassembled WGS sequence"/>
</dbReference>
<dbReference type="GO" id="GO:0007155">
    <property type="term" value="P:cell adhesion"/>
    <property type="evidence" value="ECO:0007669"/>
    <property type="project" value="InterPro"/>
</dbReference>
<dbReference type="EMBL" id="JAUNQW010000012">
    <property type="protein sequence ID" value="MDO5457457.1"/>
    <property type="molecule type" value="Genomic_DNA"/>
</dbReference>
<dbReference type="GO" id="GO:0030001">
    <property type="term" value="P:metal ion transport"/>
    <property type="evidence" value="ECO:0007669"/>
    <property type="project" value="InterPro"/>
</dbReference>
<proteinExistence type="inferred from homology"/>
<comment type="caution">
    <text evidence="6">The sequence shown here is derived from an EMBL/GenBank/DDBJ whole genome shotgun (WGS) entry which is preliminary data.</text>
</comment>
<dbReference type="PRINTS" id="PR00690">
    <property type="entry name" value="ADHESNFAMILY"/>
</dbReference>
<keyword evidence="7" id="KW-1185">Reference proteome</keyword>
<dbReference type="PANTHER" id="PTHR42953">
    <property type="entry name" value="HIGH-AFFINITY ZINC UPTAKE SYSTEM PROTEIN ZNUA-RELATED"/>
    <property type="match status" value="1"/>
</dbReference>
<accession>A0AA43ZSP5</accession>
<dbReference type="GO" id="GO:0046872">
    <property type="term" value="F:metal ion binding"/>
    <property type="evidence" value="ECO:0007669"/>
    <property type="project" value="InterPro"/>
</dbReference>
<dbReference type="SUPFAM" id="SSF53807">
    <property type="entry name" value="Helical backbone' metal receptor"/>
    <property type="match status" value="1"/>
</dbReference>
<evidence type="ECO:0000256" key="5">
    <source>
        <dbReference type="SAM" id="SignalP"/>
    </source>
</evidence>
<gene>
    <name evidence="6" type="ORF">Q4F26_03845</name>
</gene>
<sequence length="311" mass="35039">MKKKILIFMMALAGLVLSGCQSSSTELDEPEGEGRLIIMTSFYPVYVFTQEVAGDLANVDMMVKGADAHGFEPSARDLATLEESDAFIYANPEMETWVPTLVESLSSSTLIIETDKNIELIHTEDAGDEESDNEGHHHLIDPHTWLDPVLAKKQVTEIKKALVELDPENETTYTENAESFIVELKELNQDYERAFESADHRLFITQHAAFGYLAHRYNLIQESLTGLSSETEASPQRMAEMTDLIREEEVPVVYYNSNSNSDLAQTVAEEASIETELLHSLESVENEEFHSGQGYLNLMRENLENLKKTIR</sequence>
<evidence type="ECO:0000256" key="2">
    <source>
        <dbReference type="ARBA" id="ARBA00022448"/>
    </source>
</evidence>
<feature type="signal peptide" evidence="5">
    <location>
        <begin position="1"/>
        <end position="18"/>
    </location>
</feature>
<feature type="chain" id="PRO_5041367250" evidence="5">
    <location>
        <begin position="19"/>
        <end position="311"/>
    </location>
</feature>
<keyword evidence="3 5" id="KW-0732">Signal</keyword>
<dbReference type="PRINTS" id="PR00691">
    <property type="entry name" value="ADHESINB"/>
</dbReference>
<keyword evidence="2 4" id="KW-0813">Transport</keyword>
<dbReference type="Gene3D" id="3.40.50.1980">
    <property type="entry name" value="Nitrogenase molybdenum iron protein domain"/>
    <property type="match status" value="2"/>
</dbReference>
<evidence type="ECO:0000313" key="6">
    <source>
        <dbReference type="EMBL" id="MDO5457457.1"/>
    </source>
</evidence>
<reference evidence="6" key="1">
    <citation type="submission" date="2023-07" db="EMBL/GenBank/DDBJ databases">
        <title>Between Cages and Wild: Unraveling the Impact of Captivity on Animal Microbiomes and Antimicrobial Resistance.</title>
        <authorList>
            <person name="Schmartz G.P."/>
            <person name="Rehner J."/>
            <person name="Schuff M.J."/>
            <person name="Becker S.L."/>
            <person name="Kravczyk M."/>
            <person name="Gurevich A."/>
            <person name="Francke R."/>
            <person name="Mueller R."/>
            <person name="Keller V."/>
            <person name="Keller A."/>
        </authorList>
    </citation>
    <scope>NUCLEOTIDE SEQUENCE</scope>
    <source>
        <strain evidence="6">S39M_St_73</strain>
    </source>
</reference>